<dbReference type="InterPro" id="IPR030678">
    <property type="entry name" value="Peptide/Ni-bd"/>
</dbReference>
<evidence type="ECO:0000313" key="8">
    <source>
        <dbReference type="Proteomes" id="UP000704176"/>
    </source>
</evidence>
<gene>
    <name evidence="7" type="ORF">K9B37_18225</name>
</gene>
<proteinExistence type="inferred from homology"/>
<evidence type="ECO:0000256" key="3">
    <source>
        <dbReference type="ARBA" id="ARBA00022448"/>
    </source>
</evidence>
<keyword evidence="4 5" id="KW-0732">Signal</keyword>
<evidence type="ECO:0000256" key="5">
    <source>
        <dbReference type="SAM" id="SignalP"/>
    </source>
</evidence>
<dbReference type="CDD" id="cd00995">
    <property type="entry name" value="PBP2_NikA_DppA_OppA_like"/>
    <property type="match status" value="1"/>
</dbReference>
<keyword evidence="3" id="KW-0813">Transport</keyword>
<evidence type="ECO:0000256" key="1">
    <source>
        <dbReference type="ARBA" id="ARBA00004418"/>
    </source>
</evidence>
<keyword evidence="8" id="KW-1185">Reference proteome</keyword>
<dbReference type="PIRSF" id="PIRSF002741">
    <property type="entry name" value="MppA"/>
    <property type="match status" value="1"/>
</dbReference>
<dbReference type="InterPro" id="IPR000914">
    <property type="entry name" value="SBP_5_dom"/>
</dbReference>
<evidence type="ECO:0000256" key="4">
    <source>
        <dbReference type="ARBA" id="ARBA00022729"/>
    </source>
</evidence>
<organism evidence="7 8">
    <name type="scientific">Microvirga puerhi</name>
    <dbReference type="NCBI Taxonomy" id="2876078"/>
    <lineage>
        <taxon>Bacteria</taxon>
        <taxon>Pseudomonadati</taxon>
        <taxon>Pseudomonadota</taxon>
        <taxon>Alphaproteobacteria</taxon>
        <taxon>Hyphomicrobiales</taxon>
        <taxon>Methylobacteriaceae</taxon>
        <taxon>Microvirga</taxon>
    </lineage>
</organism>
<dbReference type="SUPFAM" id="SSF53850">
    <property type="entry name" value="Periplasmic binding protein-like II"/>
    <property type="match status" value="1"/>
</dbReference>
<dbReference type="Gene3D" id="3.40.190.10">
    <property type="entry name" value="Periplasmic binding protein-like II"/>
    <property type="match status" value="1"/>
</dbReference>
<comment type="subcellular location">
    <subcellularLocation>
        <location evidence="1">Periplasm</location>
    </subcellularLocation>
</comment>
<comment type="similarity">
    <text evidence="2">Belongs to the bacterial solute-binding protein 5 family.</text>
</comment>
<dbReference type="Proteomes" id="UP000704176">
    <property type="component" value="Unassembled WGS sequence"/>
</dbReference>
<sequence>MTSTRKCWEGLAAAVAVAVIALTGLSGAEAASPAERLPDNQQNLTFVPNFGVPSLDSAMVPLEMGTNQIMSNVLQALVTLDKKSIPQPQLATSWKWTTPTSLQFKLREGVTFSDGQPFTSADVVGSFDRFIAKKATLSAALSIITSYTADDPTTFTINTSAPTGTLLGVLSLVKIGQGTHSTDDVWWGKPIGTGPFVITSYVANDHVKLTRNDTYWGEKAKLKTLTFSLITDTNAKITALANGQAHVLGDVIYDQFPTVKAMENVTLTPADALTYYFLWFNNAKSPLTDPKVRRAMWMALDLPTIVQSLYGETASPMDSFCPSSAFGCVTAADMPSYDPKGAKALLAEAGYPNGLTADILLNTSNAGMDTLVSAFVSQWKAVGITVKPRAQDPTTWLADFSAHNWDMVVNPNATITGDADYTLNRLYNCAANRLGYCNPKLDALFTKAQQSSDPSERTALYQQAVNIMAQDAPGIPMFQTKSNVAALKSVQDLSIPPTEFIDWSTVYLTK</sequence>
<name>A0ABS7VSW5_9HYPH</name>
<dbReference type="EMBL" id="JAIRBM010000016">
    <property type="protein sequence ID" value="MBZ6078205.1"/>
    <property type="molecule type" value="Genomic_DNA"/>
</dbReference>
<feature type="signal peptide" evidence="5">
    <location>
        <begin position="1"/>
        <end position="30"/>
    </location>
</feature>
<feature type="chain" id="PRO_5046390455" evidence="5">
    <location>
        <begin position="31"/>
        <end position="510"/>
    </location>
</feature>
<dbReference type="Pfam" id="PF00496">
    <property type="entry name" value="SBP_bac_5"/>
    <property type="match status" value="1"/>
</dbReference>
<dbReference type="RefSeq" id="WP_224314958.1">
    <property type="nucleotide sequence ID" value="NZ_JAIRBM010000016.1"/>
</dbReference>
<dbReference type="PANTHER" id="PTHR30290:SF10">
    <property type="entry name" value="PERIPLASMIC OLIGOPEPTIDE-BINDING PROTEIN-RELATED"/>
    <property type="match status" value="1"/>
</dbReference>
<dbReference type="Gene3D" id="3.90.76.10">
    <property type="entry name" value="Dipeptide-binding Protein, Domain 1"/>
    <property type="match status" value="1"/>
</dbReference>
<comment type="caution">
    <text evidence="7">The sequence shown here is derived from an EMBL/GenBank/DDBJ whole genome shotgun (WGS) entry which is preliminary data.</text>
</comment>
<dbReference type="InterPro" id="IPR039424">
    <property type="entry name" value="SBP_5"/>
</dbReference>
<evidence type="ECO:0000259" key="6">
    <source>
        <dbReference type="Pfam" id="PF00496"/>
    </source>
</evidence>
<evidence type="ECO:0000313" key="7">
    <source>
        <dbReference type="EMBL" id="MBZ6078205.1"/>
    </source>
</evidence>
<feature type="domain" description="Solute-binding protein family 5" evidence="6">
    <location>
        <begin position="86"/>
        <end position="431"/>
    </location>
</feature>
<reference evidence="7 8" key="1">
    <citation type="submission" date="2021-09" db="EMBL/GenBank/DDBJ databases">
        <title>The complete genome sequence of a new microorganism.</title>
        <authorList>
            <person name="Zi Z."/>
        </authorList>
    </citation>
    <scope>NUCLEOTIDE SEQUENCE [LARGE SCALE GENOMIC DNA]</scope>
    <source>
        <strain evidence="7 8">WGZ8</strain>
    </source>
</reference>
<accession>A0ABS7VSW5</accession>
<dbReference type="PANTHER" id="PTHR30290">
    <property type="entry name" value="PERIPLASMIC BINDING COMPONENT OF ABC TRANSPORTER"/>
    <property type="match status" value="1"/>
</dbReference>
<dbReference type="Gene3D" id="3.10.105.10">
    <property type="entry name" value="Dipeptide-binding Protein, Domain 3"/>
    <property type="match status" value="1"/>
</dbReference>
<protein>
    <submittedName>
        <fullName evidence="7">ABC transporter substrate-binding protein</fullName>
    </submittedName>
</protein>
<evidence type="ECO:0000256" key="2">
    <source>
        <dbReference type="ARBA" id="ARBA00005695"/>
    </source>
</evidence>